<evidence type="ECO:0000259" key="3">
    <source>
        <dbReference type="PROSITE" id="PS50263"/>
    </source>
</evidence>
<accession>A0A133VG49</accession>
<evidence type="ECO:0000256" key="1">
    <source>
        <dbReference type="ARBA" id="ARBA00022801"/>
    </source>
</evidence>
<dbReference type="InterPro" id="IPR003010">
    <property type="entry name" value="C-N_Hydrolase"/>
</dbReference>
<evidence type="ECO:0000256" key="2">
    <source>
        <dbReference type="SAM" id="MobiDB-lite"/>
    </source>
</evidence>
<gene>
    <name evidence="4" type="ORF">AKJ49_00860</name>
</gene>
<dbReference type="InterPro" id="IPR036526">
    <property type="entry name" value="C-N_Hydrolase_sf"/>
</dbReference>
<keyword evidence="1" id="KW-0378">Hydrolase</keyword>
<dbReference type="PANTHER" id="PTHR43674:SF2">
    <property type="entry name" value="BETA-UREIDOPROPIONASE"/>
    <property type="match status" value="1"/>
</dbReference>
<feature type="region of interest" description="Disordered" evidence="2">
    <location>
        <begin position="243"/>
        <end position="272"/>
    </location>
</feature>
<dbReference type="AlphaFoldDB" id="A0A133VG49"/>
<organism evidence="4 5">
    <name type="scientific">candidate division MSBL1 archaeon SCGC-AAA382A03</name>
    <dbReference type="NCBI Taxonomy" id="1698278"/>
    <lineage>
        <taxon>Archaea</taxon>
        <taxon>Methanobacteriati</taxon>
        <taxon>Methanobacteriota</taxon>
        <taxon>candidate division MSBL1</taxon>
    </lineage>
</organism>
<dbReference type="GO" id="GO:0016811">
    <property type="term" value="F:hydrolase activity, acting on carbon-nitrogen (but not peptide) bonds, in linear amides"/>
    <property type="evidence" value="ECO:0007669"/>
    <property type="project" value="TreeGrafter"/>
</dbReference>
<dbReference type="PROSITE" id="PS50263">
    <property type="entry name" value="CN_HYDROLASE"/>
    <property type="match status" value="1"/>
</dbReference>
<dbReference type="EMBL" id="LHYC01000016">
    <property type="protein sequence ID" value="KXB05418.1"/>
    <property type="molecule type" value="Genomic_DNA"/>
</dbReference>
<feature type="compositionally biased region" description="Basic and acidic residues" evidence="2">
    <location>
        <begin position="248"/>
        <end position="271"/>
    </location>
</feature>
<proteinExistence type="predicted"/>
<dbReference type="Proteomes" id="UP000070549">
    <property type="component" value="Unassembled WGS sequence"/>
</dbReference>
<dbReference type="SUPFAM" id="SSF56317">
    <property type="entry name" value="Carbon-nitrogen hydrolase"/>
    <property type="match status" value="1"/>
</dbReference>
<feature type="domain" description="CN hydrolase" evidence="3">
    <location>
        <begin position="8"/>
        <end position="249"/>
    </location>
</feature>
<keyword evidence="5" id="KW-1185">Reference proteome</keyword>
<dbReference type="Pfam" id="PF00795">
    <property type="entry name" value="CN_hydrolase"/>
    <property type="match status" value="1"/>
</dbReference>
<dbReference type="InterPro" id="IPR050345">
    <property type="entry name" value="Aliph_Amidase/BUP"/>
</dbReference>
<evidence type="ECO:0000313" key="4">
    <source>
        <dbReference type="EMBL" id="KXB05418.1"/>
    </source>
</evidence>
<name>A0A133VG49_9EURY</name>
<sequence>MAEYKTELKIVAAQTNPKIFEKEKNLDDMESKIKNAANKDSKLIVFPECSISGYVFRNREETENVAEKIPGPSTKKLLKEARKHEIYIVAGLVEKEENNYYNTSFLVGPKGYIGKYRKIHPWLPVEKKWPVKTGNLGFPVFSTEIGKIGMLICYDIYYPESSRALALKEADIITHLTNEFEWTDNFPFSDYLLRTRAMSNHVWIVGANRVGKERKVEFAGRSQIVDIHGNIIKEASPNQEEIISANIDPKKATQDKKISSEEDSDMFKTRVPESYSAITKQLNRD</sequence>
<dbReference type="CDD" id="cd07197">
    <property type="entry name" value="nitrilase"/>
    <property type="match status" value="1"/>
</dbReference>
<reference evidence="4 5" key="1">
    <citation type="journal article" date="2016" name="Sci. Rep.">
        <title>Metabolic traits of an uncultured archaeal lineage -MSBL1- from brine pools of the Red Sea.</title>
        <authorList>
            <person name="Mwirichia R."/>
            <person name="Alam I."/>
            <person name="Rashid M."/>
            <person name="Vinu M."/>
            <person name="Ba-Alawi W."/>
            <person name="Anthony Kamau A."/>
            <person name="Kamanda Ngugi D."/>
            <person name="Goker M."/>
            <person name="Klenk H.P."/>
            <person name="Bajic V."/>
            <person name="Stingl U."/>
        </authorList>
    </citation>
    <scope>NUCLEOTIDE SEQUENCE [LARGE SCALE GENOMIC DNA]</scope>
    <source>
        <strain evidence="4">SCGC-AAA382A03</strain>
    </source>
</reference>
<evidence type="ECO:0000313" key="5">
    <source>
        <dbReference type="Proteomes" id="UP000070549"/>
    </source>
</evidence>
<comment type="caution">
    <text evidence="4">The sequence shown here is derived from an EMBL/GenBank/DDBJ whole genome shotgun (WGS) entry which is preliminary data.</text>
</comment>
<protein>
    <recommendedName>
        <fullName evidence="3">CN hydrolase domain-containing protein</fullName>
    </recommendedName>
</protein>
<dbReference type="PANTHER" id="PTHR43674">
    <property type="entry name" value="NITRILASE C965.09-RELATED"/>
    <property type="match status" value="1"/>
</dbReference>
<dbReference type="Gene3D" id="3.60.110.10">
    <property type="entry name" value="Carbon-nitrogen hydrolase"/>
    <property type="match status" value="1"/>
</dbReference>